<name>A0A0C3DBW8_OIDMZ</name>
<dbReference type="InterPro" id="IPR001128">
    <property type="entry name" value="Cyt_P450"/>
</dbReference>
<dbReference type="SUPFAM" id="SSF48264">
    <property type="entry name" value="Cytochrome P450"/>
    <property type="match status" value="1"/>
</dbReference>
<organism evidence="5 6">
    <name type="scientific">Oidiodendron maius (strain Zn)</name>
    <dbReference type="NCBI Taxonomy" id="913774"/>
    <lineage>
        <taxon>Eukaryota</taxon>
        <taxon>Fungi</taxon>
        <taxon>Dikarya</taxon>
        <taxon>Ascomycota</taxon>
        <taxon>Pezizomycotina</taxon>
        <taxon>Leotiomycetes</taxon>
        <taxon>Leotiomycetes incertae sedis</taxon>
        <taxon>Myxotrichaceae</taxon>
        <taxon>Oidiodendron</taxon>
    </lineage>
</organism>
<dbReference type="OrthoDB" id="1103324at2759"/>
<evidence type="ECO:0000313" key="6">
    <source>
        <dbReference type="Proteomes" id="UP000054321"/>
    </source>
</evidence>
<keyword evidence="2" id="KW-0479">Metal-binding</keyword>
<dbReference type="PANTHER" id="PTHR46300">
    <property type="entry name" value="P450, PUTATIVE (EUROFUNG)-RELATED-RELATED"/>
    <property type="match status" value="1"/>
</dbReference>
<evidence type="ECO:0000313" key="5">
    <source>
        <dbReference type="EMBL" id="KIM99437.1"/>
    </source>
</evidence>
<dbReference type="EMBL" id="KN832879">
    <property type="protein sequence ID" value="KIM99437.1"/>
    <property type="molecule type" value="Genomic_DNA"/>
</dbReference>
<dbReference type="PANTHER" id="PTHR46300:SF11">
    <property type="entry name" value="OXIDOREDUCTASE, PUTATIVE-RELATED"/>
    <property type="match status" value="1"/>
</dbReference>
<dbReference type="InterPro" id="IPR050364">
    <property type="entry name" value="Cytochrome_P450_fung"/>
</dbReference>
<dbReference type="GO" id="GO:0004497">
    <property type="term" value="F:monooxygenase activity"/>
    <property type="evidence" value="ECO:0007669"/>
    <property type="project" value="InterPro"/>
</dbReference>
<accession>A0A0C3DBW8</accession>
<dbReference type="GO" id="GO:0020037">
    <property type="term" value="F:heme binding"/>
    <property type="evidence" value="ECO:0007669"/>
    <property type="project" value="InterPro"/>
</dbReference>
<keyword evidence="4" id="KW-0408">Iron</keyword>
<dbReference type="InParanoid" id="A0A0C3DBW8"/>
<evidence type="ECO:0008006" key="7">
    <source>
        <dbReference type="Google" id="ProtNLM"/>
    </source>
</evidence>
<evidence type="ECO:0000256" key="2">
    <source>
        <dbReference type="ARBA" id="ARBA00022723"/>
    </source>
</evidence>
<dbReference type="HOGENOM" id="CLU_970092_0_0_1"/>
<evidence type="ECO:0000256" key="3">
    <source>
        <dbReference type="ARBA" id="ARBA00023002"/>
    </source>
</evidence>
<evidence type="ECO:0000256" key="1">
    <source>
        <dbReference type="ARBA" id="ARBA00010617"/>
    </source>
</evidence>
<gene>
    <name evidence="5" type="ORF">OIDMADRAFT_56571</name>
</gene>
<dbReference type="AlphaFoldDB" id="A0A0C3DBW8"/>
<dbReference type="GO" id="GO:0005506">
    <property type="term" value="F:iron ion binding"/>
    <property type="evidence" value="ECO:0007669"/>
    <property type="project" value="InterPro"/>
</dbReference>
<dbReference type="STRING" id="913774.A0A0C3DBW8"/>
<protein>
    <recommendedName>
        <fullName evidence="7">Cytochrome P450</fullName>
    </recommendedName>
</protein>
<dbReference type="GO" id="GO:0016705">
    <property type="term" value="F:oxidoreductase activity, acting on paired donors, with incorporation or reduction of molecular oxygen"/>
    <property type="evidence" value="ECO:0007669"/>
    <property type="project" value="InterPro"/>
</dbReference>
<dbReference type="Pfam" id="PF00067">
    <property type="entry name" value="p450"/>
    <property type="match status" value="1"/>
</dbReference>
<proteinExistence type="inferred from homology"/>
<dbReference type="Gene3D" id="1.10.630.10">
    <property type="entry name" value="Cytochrome P450"/>
    <property type="match status" value="1"/>
</dbReference>
<keyword evidence="3" id="KW-0560">Oxidoreductase</keyword>
<dbReference type="Proteomes" id="UP000054321">
    <property type="component" value="Unassembled WGS sequence"/>
</dbReference>
<reference evidence="6" key="2">
    <citation type="submission" date="2015-01" db="EMBL/GenBank/DDBJ databases">
        <title>Evolutionary Origins and Diversification of the Mycorrhizal Mutualists.</title>
        <authorList>
            <consortium name="DOE Joint Genome Institute"/>
            <consortium name="Mycorrhizal Genomics Consortium"/>
            <person name="Kohler A."/>
            <person name="Kuo A."/>
            <person name="Nagy L.G."/>
            <person name="Floudas D."/>
            <person name="Copeland A."/>
            <person name="Barry K.W."/>
            <person name="Cichocki N."/>
            <person name="Veneault-Fourrey C."/>
            <person name="LaButti K."/>
            <person name="Lindquist E.A."/>
            <person name="Lipzen A."/>
            <person name="Lundell T."/>
            <person name="Morin E."/>
            <person name="Murat C."/>
            <person name="Riley R."/>
            <person name="Ohm R."/>
            <person name="Sun H."/>
            <person name="Tunlid A."/>
            <person name="Henrissat B."/>
            <person name="Grigoriev I.V."/>
            <person name="Hibbett D.S."/>
            <person name="Martin F."/>
        </authorList>
    </citation>
    <scope>NUCLEOTIDE SEQUENCE [LARGE SCALE GENOMIC DNA]</scope>
    <source>
        <strain evidence="6">Zn</strain>
    </source>
</reference>
<evidence type="ECO:0000256" key="4">
    <source>
        <dbReference type="ARBA" id="ARBA00023004"/>
    </source>
</evidence>
<reference evidence="5 6" key="1">
    <citation type="submission" date="2014-04" db="EMBL/GenBank/DDBJ databases">
        <authorList>
            <consortium name="DOE Joint Genome Institute"/>
            <person name="Kuo A."/>
            <person name="Martino E."/>
            <person name="Perotto S."/>
            <person name="Kohler A."/>
            <person name="Nagy L.G."/>
            <person name="Floudas D."/>
            <person name="Copeland A."/>
            <person name="Barry K.W."/>
            <person name="Cichocki N."/>
            <person name="Veneault-Fourrey C."/>
            <person name="LaButti K."/>
            <person name="Lindquist E.A."/>
            <person name="Lipzen A."/>
            <person name="Lundell T."/>
            <person name="Morin E."/>
            <person name="Murat C."/>
            <person name="Sun H."/>
            <person name="Tunlid A."/>
            <person name="Henrissat B."/>
            <person name="Grigoriev I.V."/>
            <person name="Hibbett D.S."/>
            <person name="Martin F."/>
            <person name="Nordberg H.P."/>
            <person name="Cantor M.N."/>
            <person name="Hua S.X."/>
        </authorList>
    </citation>
    <scope>NUCLEOTIDE SEQUENCE [LARGE SCALE GENOMIC DNA]</scope>
    <source>
        <strain evidence="5 6">Zn</strain>
    </source>
</reference>
<sequence length="287" mass="31893">MSKPIGWPWIGLGFSLPANAPEVFRDWTRLYGEVLRIRAGWYNWVIVSSPEASAKTSSKPPLPYGQELVSGGLRMFTMPYGPKWRTYRTIVHQLVSTKMTMTFIPSQEYETATWTKRAFYGHVRRMSMSILSTSTLGRRIHTADHADIKRAGESSKLLGRITRAGVFVEDEVPPLLRLPVWLQQSYKKAKEYSKVLLDGKLHNWNRLQVEVNNGTCIPCFSRTLVESDFREQGLVEADAAWIVGGLVEAGSETTSVTLLNVILHLAAYPAAQAAAAAEGAAVVPPTS</sequence>
<dbReference type="InterPro" id="IPR036396">
    <property type="entry name" value="Cyt_P450_sf"/>
</dbReference>
<keyword evidence="6" id="KW-1185">Reference proteome</keyword>
<comment type="similarity">
    <text evidence="1">Belongs to the cytochrome P450 family.</text>
</comment>